<protein>
    <submittedName>
        <fullName evidence="5">YifB family Mg chelatase-like AAA ATPase</fullName>
    </submittedName>
</protein>
<dbReference type="InterPro" id="IPR004482">
    <property type="entry name" value="Mg_chelat-rel"/>
</dbReference>
<dbReference type="Gene3D" id="3.30.230.10">
    <property type="match status" value="1"/>
</dbReference>
<gene>
    <name evidence="5" type="ORF">H8R94_01550</name>
</gene>
<keyword evidence="3" id="KW-0067">ATP-binding</keyword>
<dbReference type="InterPro" id="IPR045006">
    <property type="entry name" value="CHLI-like"/>
</dbReference>
<accession>A0ABR7GCZ6</accession>
<dbReference type="NCBIfam" id="TIGR00368">
    <property type="entry name" value="YifB family Mg chelatase-like AAA ATPase"/>
    <property type="match status" value="1"/>
</dbReference>
<dbReference type="SUPFAM" id="SSF54211">
    <property type="entry name" value="Ribosomal protein S5 domain 2-like"/>
    <property type="match status" value="1"/>
</dbReference>
<dbReference type="SUPFAM" id="SSF52540">
    <property type="entry name" value="P-loop containing nucleoside triphosphate hydrolases"/>
    <property type="match status" value="1"/>
</dbReference>
<evidence type="ECO:0000313" key="5">
    <source>
        <dbReference type="EMBL" id="MBC5685310.1"/>
    </source>
</evidence>
<dbReference type="PANTHER" id="PTHR32039">
    <property type="entry name" value="MAGNESIUM-CHELATASE SUBUNIT CHLI"/>
    <property type="match status" value="1"/>
</dbReference>
<sequence length="514" mass="56704">MYSVVHTAVLSGIDACLVSVEADISNGMPMFEMVGLLASEVRESKERVRTALKNCQYELPIKRITVNLAPANIRKSGSGFDLPVAVAVLAAMEVFPTDILEDMFFAGEISLEGRIIGINGVLPMVICAKEAGLKTCIVAKENVKEASLVPGMQVIGLSHLQEVLACLRGDAEVSVDKEENKEEIKKETMEKAYDFAQIHGQRLLKRACEVAISGMHNMLMVGPPGAGKTMIAKCIPTILPPMSQEEQLEVSKIYSVCGALKGMDQLIQKRPFRSPHHTITEQGLIGGGSMVHPGEISLAHGGVLFLDELTEFKKSTLEVLRQPLEDKQVCVARVSGNYCFPADFVLVAAMNPCNCGYYPDLAKCHCSRQSLLRYHSKLSQPLLDRIDLCVEAAGVGFHDLQKSDHSEESSAAIRQRVCRIHALQRERFAGTAIRFNSQIPAEKMEEYCVLGTEEEAYMELVFEQLALTARTYHKLLRVARTIADMEGSEKITVSHLQEAVCYRGIQKNYWESGI</sequence>
<feature type="domain" description="AAA+ ATPase" evidence="4">
    <location>
        <begin position="214"/>
        <end position="445"/>
    </location>
</feature>
<dbReference type="Gene3D" id="3.40.50.300">
    <property type="entry name" value="P-loop containing nucleotide triphosphate hydrolases"/>
    <property type="match status" value="1"/>
</dbReference>
<dbReference type="RefSeq" id="WP_186853659.1">
    <property type="nucleotide sequence ID" value="NZ_JACOPG010000001.1"/>
</dbReference>
<evidence type="ECO:0000313" key="6">
    <source>
        <dbReference type="Proteomes" id="UP000643810"/>
    </source>
</evidence>
<dbReference type="InterPro" id="IPR027417">
    <property type="entry name" value="P-loop_NTPase"/>
</dbReference>
<dbReference type="InterPro" id="IPR001208">
    <property type="entry name" value="MCM_dom"/>
</dbReference>
<organism evidence="5 6">
    <name type="scientific">Roseburia lenta</name>
    <dbReference type="NCBI Taxonomy" id="2763061"/>
    <lineage>
        <taxon>Bacteria</taxon>
        <taxon>Bacillati</taxon>
        <taxon>Bacillota</taxon>
        <taxon>Clostridia</taxon>
        <taxon>Lachnospirales</taxon>
        <taxon>Lachnospiraceae</taxon>
        <taxon>Roseburia</taxon>
    </lineage>
</organism>
<keyword evidence="6" id="KW-1185">Reference proteome</keyword>
<name>A0ABR7GCZ6_9FIRM</name>
<evidence type="ECO:0000256" key="3">
    <source>
        <dbReference type="ARBA" id="ARBA00022840"/>
    </source>
</evidence>
<dbReference type="EMBL" id="JACOPG010000001">
    <property type="protein sequence ID" value="MBC5685310.1"/>
    <property type="molecule type" value="Genomic_DNA"/>
</dbReference>
<dbReference type="InterPro" id="IPR025158">
    <property type="entry name" value="Mg_chelat-rel_C"/>
</dbReference>
<comment type="similarity">
    <text evidence="1">Belongs to the Mg-chelatase subunits D/I family. ComM subfamily.</text>
</comment>
<dbReference type="InterPro" id="IPR000523">
    <property type="entry name" value="Mg_chelatse_chII-like_cat_dom"/>
</dbReference>
<comment type="caution">
    <text evidence="5">The sequence shown here is derived from an EMBL/GenBank/DDBJ whole genome shotgun (WGS) entry which is preliminary data.</text>
</comment>
<keyword evidence="2" id="KW-0547">Nucleotide-binding</keyword>
<reference evidence="5 6" key="1">
    <citation type="submission" date="2020-08" db="EMBL/GenBank/DDBJ databases">
        <title>Genome public.</title>
        <authorList>
            <person name="Liu C."/>
            <person name="Sun Q."/>
        </authorList>
    </citation>
    <scope>NUCLEOTIDE SEQUENCE [LARGE SCALE GENOMIC DNA]</scope>
    <source>
        <strain evidence="5 6">NSJ-9</strain>
    </source>
</reference>
<dbReference type="Pfam" id="PF01078">
    <property type="entry name" value="Mg_chelatase"/>
    <property type="match status" value="1"/>
</dbReference>
<dbReference type="Pfam" id="PF13541">
    <property type="entry name" value="ChlI"/>
    <property type="match status" value="1"/>
</dbReference>
<dbReference type="PANTHER" id="PTHR32039:SF7">
    <property type="entry name" value="COMPETENCE PROTEIN COMM"/>
    <property type="match status" value="1"/>
</dbReference>
<proteinExistence type="inferred from homology"/>
<dbReference type="PRINTS" id="PR01657">
    <property type="entry name" value="MCMFAMILY"/>
</dbReference>
<evidence type="ECO:0000259" key="4">
    <source>
        <dbReference type="SMART" id="SM00382"/>
    </source>
</evidence>
<dbReference type="Pfam" id="PF13335">
    <property type="entry name" value="Mg_chelatase_C"/>
    <property type="match status" value="1"/>
</dbReference>
<dbReference type="InterPro" id="IPR020568">
    <property type="entry name" value="Ribosomal_Su5_D2-typ_SF"/>
</dbReference>
<dbReference type="InterPro" id="IPR014721">
    <property type="entry name" value="Ribsml_uS5_D2-typ_fold_subgr"/>
</dbReference>
<evidence type="ECO:0000256" key="1">
    <source>
        <dbReference type="ARBA" id="ARBA00006354"/>
    </source>
</evidence>
<dbReference type="InterPro" id="IPR003593">
    <property type="entry name" value="AAA+_ATPase"/>
</dbReference>
<dbReference type="SMART" id="SM00382">
    <property type="entry name" value="AAA"/>
    <property type="match status" value="1"/>
</dbReference>
<evidence type="ECO:0000256" key="2">
    <source>
        <dbReference type="ARBA" id="ARBA00022741"/>
    </source>
</evidence>
<dbReference type="Proteomes" id="UP000643810">
    <property type="component" value="Unassembled WGS sequence"/>
</dbReference>